<dbReference type="Proteomes" id="UP001138768">
    <property type="component" value="Unassembled WGS sequence"/>
</dbReference>
<dbReference type="AlphaFoldDB" id="A0A9X0WC78"/>
<dbReference type="EMBL" id="NRRY01000046">
    <property type="protein sequence ID" value="MBK1620722.1"/>
    <property type="molecule type" value="Genomic_DNA"/>
</dbReference>
<organism evidence="1 2">
    <name type="scientific">Lamprobacter modestohalophilus</name>
    <dbReference type="NCBI Taxonomy" id="1064514"/>
    <lineage>
        <taxon>Bacteria</taxon>
        <taxon>Pseudomonadati</taxon>
        <taxon>Pseudomonadota</taxon>
        <taxon>Gammaproteobacteria</taxon>
        <taxon>Chromatiales</taxon>
        <taxon>Chromatiaceae</taxon>
        <taxon>Lamprobacter</taxon>
    </lineage>
</organism>
<sequence>MDEASCAGLAFVGEHQVDLYDELECSRSGAATLSARVRALSDDLLLMVEERGAEDAPSGPPRTWIYRIDALTNEHATLTELWTGWGNLQDETIAYRIQPVSQAGSQPVYRVEAMEMGDRACYMTFVDAQQMQHEAMADFAVCDRPLVGHWVSFSYQQARVAAASCQGDPECRDVESVPLIVDAQIQR</sequence>
<proteinExistence type="predicted"/>
<accession>A0A9X0WC78</accession>
<protein>
    <submittedName>
        <fullName evidence="1">Uncharacterized protein</fullName>
    </submittedName>
</protein>
<reference evidence="1 2" key="1">
    <citation type="journal article" date="2020" name="Microorganisms">
        <title>Osmotic Adaptation and Compatible Solute Biosynthesis of Phototrophic Bacteria as Revealed from Genome Analyses.</title>
        <authorList>
            <person name="Imhoff J.F."/>
            <person name="Rahn T."/>
            <person name="Kunzel S."/>
            <person name="Keller A."/>
            <person name="Neulinger S.C."/>
        </authorList>
    </citation>
    <scope>NUCLEOTIDE SEQUENCE [LARGE SCALE GENOMIC DNA]</scope>
    <source>
        <strain evidence="1 2">DSM 25653</strain>
    </source>
</reference>
<dbReference type="RefSeq" id="WP_200248030.1">
    <property type="nucleotide sequence ID" value="NZ_NRRY01000046.1"/>
</dbReference>
<evidence type="ECO:0000313" key="1">
    <source>
        <dbReference type="EMBL" id="MBK1620722.1"/>
    </source>
</evidence>
<name>A0A9X0WC78_9GAMM</name>
<gene>
    <name evidence="1" type="ORF">CKO42_20270</name>
</gene>
<comment type="caution">
    <text evidence="1">The sequence shown here is derived from an EMBL/GenBank/DDBJ whole genome shotgun (WGS) entry which is preliminary data.</text>
</comment>
<keyword evidence="2" id="KW-1185">Reference proteome</keyword>
<evidence type="ECO:0000313" key="2">
    <source>
        <dbReference type="Proteomes" id="UP001138768"/>
    </source>
</evidence>